<organism evidence="2 3">
    <name type="scientific">Pleurodeles waltl</name>
    <name type="common">Iberian ribbed newt</name>
    <dbReference type="NCBI Taxonomy" id="8319"/>
    <lineage>
        <taxon>Eukaryota</taxon>
        <taxon>Metazoa</taxon>
        <taxon>Chordata</taxon>
        <taxon>Craniata</taxon>
        <taxon>Vertebrata</taxon>
        <taxon>Euteleostomi</taxon>
        <taxon>Amphibia</taxon>
        <taxon>Batrachia</taxon>
        <taxon>Caudata</taxon>
        <taxon>Salamandroidea</taxon>
        <taxon>Salamandridae</taxon>
        <taxon>Pleurodelinae</taxon>
        <taxon>Pleurodeles</taxon>
    </lineage>
</organism>
<name>A0AAV7PML3_PLEWA</name>
<dbReference type="AlphaFoldDB" id="A0AAV7PML3"/>
<protein>
    <submittedName>
        <fullName evidence="2">Uncharacterized protein</fullName>
    </submittedName>
</protein>
<dbReference type="Proteomes" id="UP001066276">
    <property type="component" value="Chromosome 7"/>
</dbReference>
<gene>
    <name evidence="2" type="ORF">NDU88_007445</name>
</gene>
<feature type="region of interest" description="Disordered" evidence="1">
    <location>
        <begin position="48"/>
        <end position="71"/>
    </location>
</feature>
<keyword evidence="3" id="KW-1185">Reference proteome</keyword>
<evidence type="ECO:0000256" key="1">
    <source>
        <dbReference type="SAM" id="MobiDB-lite"/>
    </source>
</evidence>
<accession>A0AAV7PML3</accession>
<evidence type="ECO:0000313" key="2">
    <source>
        <dbReference type="EMBL" id="KAJ1129074.1"/>
    </source>
</evidence>
<dbReference type="EMBL" id="JANPWB010000011">
    <property type="protein sequence ID" value="KAJ1129074.1"/>
    <property type="molecule type" value="Genomic_DNA"/>
</dbReference>
<evidence type="ECO:0000313" key="3">
    <source>
        <dbReference type="Proteomes" id="UP001066276"/>
    </source>
</evidence>
<comment type="caution">
    <text evidence="2">The sequence shown here is derived from an EMBL/GenBank/DDBJ whole genome shotgun (WGS) entry which is preliminary data.</text>
</comment>
<sequence length="71" mass="7748">MASVAWWPEPTQKKGAKTAGAVLWRAAWPAPLPWCPLQQKQWRHVGVEAGTNGGTRPMHTAHAHDASQQAV</sequence>
<proteinExistence type="predicted"/>
<reference evidence="2" key="1">
    <citation type="journal article" date="2022" name="bioRxiv">
        <title>Sequencing and chromosome-scale assembly of the giantPleurodeles waltlgenome.</title>
        <authorList>
            <person name="Brown T."/>
            <person name="Elewa A."/>
            <person name="Iarovenko S."/>
            <person name="Subramanian E."/>
            <person name="Araus A.J."/>
            <person name="Petzold A."/>
            <person name="Susuki M."/>
            <person name="Suzuki K.-i.T."/>
            <person name="Hayashi T."/>
            <person name="Toyoda A."/>
            <person name="Oliveira C."/>
            <person name="Osipova E."/>
            <person name="Leigh N.D."/>
            <person name="Simon A."/>
            <person name="Yun M.H."/>
        </authorList>
    </citation>
    <scope>NUCLEOTIDE SEQUENCE</scope>
    <source>
        <strain evidence="2">20211129_DDA</strain>
        <tissue evidence="2">Liver</tissue>
    </source>
</reference>